<feature type="transmembrane region" description="Helical" evidence="1">
    <location>
        <begin position="61"/>
        <end position="81"/>
    </location>
</feature>
<feature type="transmembrane region" description="Helical" evidence="1">
    <location>
        <begin position="126"/>
        <end position="145"/>
    </location>
</feature>
<evidence type="ECO:0000256" key="1">
    <source>
        <dbReference type="SAM" id="Phobius"/>
    </source>
</evidence>
<gene>
    <name evidence="2" type="ORF">K9W45_03435</name>
</gene>
<dbReference type="PANTHER" id="PTHR39650:SF1">
    <property type="entry name" value="CDP-ARCHAEOL SYNTHASE"/>
    <property type="match status" value="1"/>
</dbReference>
<keyword evidence="1" id="KW-1133">Transmembrane helix</keyword>
<keyword evidence="1" id="KW-0812">Transmembrane</keyword>
<dbReference type="AlphaFoldDB" id="A0A9Y1BNK4"/>
<dbReference type="InterPro" id="IPR032690">
    <property type="entry name" value="CarS"/>
</dbReference>
<reference evidence="2" key="1">
    <citation type="journal article" date="2022" name="Nat. Microbiol.">
        <title>Unique mobile elements and scalable gene flow at the prokaryote-eukaryote boundary revealed by circularized Asgard archaea genomes.</title>
        <authorList>
            <person name="Wu F."/>
            <person name="Speth D.R."/>
            <person name="Philosof A."/>
            <person name="Cremiere A."/>
            <person name="Narayanan A."/>
            <person name="Barco R.A."/>
            <person name="Connon S.A."/>
            <person name="Amend J.P."/>
            <person name="Antoshechkin I.A."/>
            <person name="Orphan V.J."/>
        </authorList>
    </citation>
    <scope>NUCLEOTIDE SEQUENCE</scope>
    <source>
        <strain evidence="2">PM71</strain>
    </source>
</reference>
<dbReference type="Proteomes" id="UP001201020">
    <property type="component" value="Chromosome"/>
</dbReference>
<name>A0A9Y1BNK4_9ARCH</name>
<dbReference type="Pfam" id="PF01864">
    <property type="entry name" value="CarS-like"/>
    <property type="match status" value="1"/>
</dbReference>
<accession>A0A9Y1BNK4</accession>
<evidence type="ECO:0000313" key="2">
    <source>
        <dbReference type="EMBL" id="UJG41524.1"/>
    </source>
</evidence>
<protein>
    <submittedName>
        <fullName evidence="2">CDP-archaeol synthase</fullName>
    </submittedName>
</protein>
<proteinExistence type="predicted"/>
<sequence length="182" mass="20359">MTSEFVTNSFFGLVFVLPVFMCNAFAGFMGALFKKLGKIYPMDGGRKWKDGNPLLGDHKTWPGFIGGLIAGTITGILLWHYNNLNSFFLCTYPWYIGILMGVGDHFADLMGSFIKRRMGKKSGASLPLYDQGSWMVTGALIALPFCKPIIWIYYIVPIVLTPLIHVIAGFIALWTGIKDVWY</sequence>
<feature type="transmembrane region" description="Helical" evidence="1">
    <location>
        <begin position="12"/>
        <end position="33"/>
    </location>
</feature>
<keyword evidence="1" id="KW-0472">Membrane</keyword>
<feature type="transmembrane region" description="Helical" evidence="1">
    <location>
        <begin position="151"/>
        <end position="177"/>
    </location>
</feature>
<dbReference type="PANTHER" id="PTHR39650">
    <property type="entry name" value="CDP-ARCHAEOL SYNTHASE"/>
    <property type="match status" value="1"/>
</dbReference>
<organism evidence="2">
    <name type="scientific">Candidatus Heimdallarchaeum aukensis</name>
    <dbReference type="NCBI Taxonomy" id="2876573"/>
    <lineage>
        <taxon>Archaea</taxon>
        <taxon>Promethearchaeati</taxon>
        <taxon>Candidatus Heimdallarchaeota</taxon>
        <taxon>Candidatus Heimdallarchaeia (ex Rinke et al. 2021) (nom. nud.)</taxon>
        <taxon>Candidatus Heimdallarchaeales</taxon>
        <taxon>Candidatus Heimdallarchaeaceae</taxon>
        <taxon>Candidatus Heimdallarchaeum</taxon>
    </lineage>
</organism>
<dbReference type="EMBL" id="CP084166">
    <property type="protein sequence ID" value="UJG41524.1"/>
    <property type="molecule type" value="Genomic_DNA"/>
</dbReference>